<protein>
    <submittedName>
        <fullName evidence="6">Phage/plasmid primase, P4 family</fullName>
    </submittedName>
</protein>
<evidence type="ECO:0000256" key="4">
    <source>
        <dbReference type="ARBA" id="ARBA00022840"/>
    </source>
</evidence>
<dbReference type="InterPro" id="IPR045455">
    <property type="entry name" value="NrS-1_pol-like_helicase"/>
</dbReference>
<reference evidence="6 7" key="1">
    <citation type="journal article" date="2019" name="Int. J. Syst. Evol. Microbiol.">
        <title>The Global Catalogue of Microorganisms (GCM) 10K type strain sequencing project: providing services to taxonomists for standard genome sequencing and annotation.</title>
        <authorList>
            <consortium name="The Broad Institute Genomics Platform"/>
            <consortium name="The Broad Institute Genome Sequencing Center for Infectious Disease"/>
            <person name="Wu L."/>
            <person name="Ma J."/>
        </authorList>
    </citation>
    <scope>NUCLEOTIDE SEQUENCE [LARGE SCALE GENOMIC DNA]</scope>
    <source>
        <strain evidence="6 7">JCM 12393</strain>
    </source>
</reference>
<dbReference type="RefSeq" id="WP_344339164.1">
    <property type="nucleotide sequence ID" value="NZ_BAAAKJ010000257.1"/>
</dbReference>
<dbReference type="PROSITE" id="PS51206">
    <property type="entry name" value="SF3_HELICASE_1"/>
    <property type="match status" value="1"/>
</dbReference>
<dbReference type="InterPro" id="IPR027417">
    <property type="entry name" value="P-loop_NTPase"/>
</dbReference>
<keyword evidence="3" id="KW-0347">Helicase</keyword>
<name>A0ABN1YBQ3_9ACTN</name>
<feature type="domain" description="SF3 helicase" evidence="5">
    <location>
        <begin position="226"/>
        <end position="384"/>
    </location>
</feature>
<proteinExistence type="predicted"/>
<keyword evidence="2" id="KW-0378">Hydrolase</keyword>
<dbReference type="Pfam" id="PF08706">
    <property type="entry name" value="D5_N"/>
    <property type="match status" value="1"/>
</dbReference>
<dbReference type="InterPro" id="IPR004968">
    <property type="entry name" value="DNA_primase/NTPase_C"/>
</dbReference>
<dbReference type="Pfam" id="PF03288">
    <property type="entry name" value="Pox_D5"/>
    <property type="match status" value="1"/>
</dbReference>
<evidence type="ECO:0000313" key="7">
    <source>
        <dbReference type="Proteomes" id="UP001499863"/>
    </source>
</evidence>
<sequence length="516" mass="57417">MERDPMTAYAIDHLTTMYEPQRPSLTLPPAEAVSAYREAASRYGASDIVNAHALVQYTKAGIRYADGVGFHVWSGTHWVRNEVLVRQAAHDLGAAMVETLAREKAVIREALALKLAGDALEAEYEKQVAALPLAKAAKGFTMARRIDDLMRELASVRGVHVSVDDFDNRPHLLSFANGTVDLRTGRLQPHDPADMLTKSLPWNYNPQATAPRWLRFLDEVFPAERSMPAYIRRLCGYGITGSTAEQAFAVLVGIGANGKSVFLDTLSHTFGALSETTRFETFEDRGSSIPADLAALRGARMVMASEGEAGKPMSESVLKRATGSDRLTARFMRENFFTYQPTFLLWLASNHTPAFRSQDEGLWRRVKLIKFDRYFKPEERDHGIFAELREEAEGIAAWAVAGAVEWYAEGLREPDCIKTATSAFKENSDALAEFLTDVLVKTGSDKSHVPSQEAYTAYRDWCEAQGEKAWTRRGFISALDERGIRQHRMTRGRVLLGVRFADQQPAGPGVFDTTND</sequence>
<keyword evidence="4" id="KW-0067">ATP-binding</keyword>
<dbReference type="InterPro" id="IPR006500">
    <property type="entry name" value="Helicase_put_C_phage/plasmid"/>
</dbReference>
<organism evidence="6 7">
    <name type="scientific">Kitasatospora putterlickiae</name>
    <dbReference type="NCBI Taxonomy" id="221725"/>
    <lineage>
        <taxon>Bacteria</taxon>
        <taxon>Bacillati</taxon>
        <taxon>Actinomycetota</taxon>
        <taxon>Actinomycetes</taxon>
        <taxon>Kitasatosporales</taxon>
        <taxon>Streptomycetaceae</taxon>
        <taxon>Kitasatospora</taxon>
    </lineage>
</organism>
<keyword evidence="1" id="KW-0547">Nucleotide-binding</keyword>
<dbReference type="InterPro" id="IPR014015">
    <property type="entry name" value="Helicase_SF3_DNA-vir"/>
</dbReference>
<keyword evidence="7" id="KW-1185">Reference proteome</keyword>
<dbReference type="InterPro" id="IPR051620">
    <property type="entry name" value="ORF904-like_C"/>
</dbReference>
<evidence type="ECO:0000256" key="2">
    <source>
        <dbReference type="ARBA" id="ARBA00022801"/>
    </source>
</evidence>
<gene>
    <name evidence="6" type="ORF">GCM10009639_48020</name>
</gene>
<accession>A0ABN1YBQ3</accession>
<dbReference type="NCBIfam" id="TIGR01613">
    <property type="entry name" value="primase_Cterm"/>
    <property type="match status" value="1"/>
</dbReference>
<dbReference type="Proteomes" id="UP001499863">
    <property type="component" value="Unassembled WGS sequence"/>
</dbReference>
<comment type="caution">
    <text evidence="6">The sequence shown here is derived from an EMBL/GenBank/DDBJ whole genome shotgun (WGS) entry which is preliminary data.</text>
</comment>
<dbReference type="PANTHER" id="PTHR35372">
    <property type="entry name" value="ATP BINDING PROTEIN-RELATED"/>
    <property type="match status" value="1"/>
</dbReference>
<dbReference type="InterPro" id="IPR014818">
    <property type="entry name" value="Phage/plasmid_primase_P4_C"/>
</dbReference>
<dbReference type="PANTHER" id="PTHR35372:SF2">
    <property type="entry name" value="SF3 HELICASE DOMAIN-CONTAINING PROTEIN"/>
    <property type="match status" value="1"/>
</dbReference>
<evidence type="ECO:0000313" key="6">
    <source>
        <dbReference type="EMBL" id="GAA1403331.1"/>
    </source>
</evidence>
<dbReference type="Gene3D" id="3.40.50.300">
    <property type="entry name" value="P-loop containing nucleotide triphosphate hydrolases"/>
    <property type="match status" value="1"/>
</dbReference>
<dbReference type="Pfam" id="PF19263">
    <property type="entry name" value="DUF5906"/>
    <property type="match status" value="1"/>
</dbReference>
<dbReference type="SMART" id="SM00885">
    <property type="entry name" value="D5_N"/>
    <property type="match status" value="1"/>
</dbReference>
<evidence type="ECO:0000256" key="1">
    <source>
        <dbReference type="ARBA" id="ARBA00022741"/>
    </source>
</evidence>
<evidence type="ECO:0000256" key="3">
    <source>
        <dbReference type="ARBA" id="ARBA00022806"/>
    </source>
</evidence>
<evidence type="ECO:0000259" key="5">
    <source>
        <dbReference type="PROSITE" id="PS51206"/>
    </source>
</evidence>
<dbReference type="EMBL" id="BAAAKJ010000257">
    <property type="protein sequence ID" value="GAA1403331.1"/>
    <property type="molecule type" value="Genomic_DNA"/>
</dbReference>
<dbReference type="SUPFAM" id="SSF52540">
    <property type="entry name" value="P-loop containing nucleoside triphosphate hydrolases"/>
    <property type="match status" value="1"/>
</dbReference>